<dbReference type="PANTHER" id="PTHR12521">
    <property type="entry name" value="PROTEIN C6ORF130"/>
    <property type="match status" value="1"/>
</dbReference>
<dbReference type="EMBL" id="CVRI01000059">
    <property type="protein sequence ID" value="CRL03449.1"/>
    <property type="molecule type" value="Genomic_DNA"/>
</dbReference>
<dbReference type="Pfam" id="PF01661">
    <property type="entry name" value="Macro"/>
    <property type="match status" value="1"/>
</dbReference>
<dbReference type="Gene3D" id="3.40.220.10">
    <property type="entry name" value="Leucine Aminopeptidase, subunit E, domain 1"/>
    <property type="match status" value="1"/>
</dbReference>
<dbReference type="PROSITE" id="PS51154">
    <property type="entry name" value="MACRO"/>
    <property type="match status" value="1"/>
</dbReference>
<dbReference type="AlphaFoldDB" id="A0A1J1IY07"/>
<name>A0A1J1IY07_9DIPT</name>
<evidence type="ECO:0000313" key="2">
    <source>
        <dbReference type="EMBL" id="CRL03449.1"/>
    </source>
</evidence>
<proteinExistence type="predicted"/>
<evidence type="ECO:0000313" key="3">
    <source>
        <dbReference type="Proteomes" id="UP000183832"/>
    </source>
</evidence>
<sequence>MRTFPLIVIFPISIFHQTKVVMGKFMLKEINGDLFSAKTSMAHCVGADLKMGMGIAVKFKQLYGREDELRKQNVKNGGCAVLDVQDKFIYYLVTKEKSGTGFYPTYESLESSLKSMRDHMVANKVSELAMPQIGCGIDGLKWDQVEEKIRNVFSDTDIEITVYKYVPPK</sequence>
<dbReference type="InterPro" id="IPR050892">
    <property type="entry name" value="ADP-ribose_metab_enzymes"/>
</dbReference>
<dbReference type="Proteomes" id="UP000183832">
    <property type="component" value="Unassembled WGS sequence"/>
</dbReference>
<dbReference type="SMART" id="SM00506">
    <property type="entry name" value="A1pp"/>
    <property type="match status" value="1"/>
</dbReference>
<dbReference type="PANTHER" id="PTHR12521:SF0">
    <property type="entry name" value="ADP-RIBOSE GLYCOHYDROLASE OARD1"/>
    <property type="match status" value="1"/>
</dbReference>
<dbReference type="InterPro" id="IPR043472">
    <property type="entry name" value="Macro_dom-like"/>
</dbReference>
<protein>
    <submittedName>
        <fullName evidence="2">CLUMA_CG016543, isoform B</fullName>
    </submittedName>
</protein>
<gene>
    <name evidence="2" type="ORF">CLUMA_CG016543</name>
</gene>
<dbReference type="CDD" id="cd02901">
    <property type="entry name" value="Macro_Poa1p-like"/>
    <property type="match status" value="1"/>
</dbReference>
<dbReference type="GO" id="GO:0140291">
    <property type="term" value="P:peptidyl-glutamate ADP-deribosylation"/>
    <property type="evidence" value="ECO:0007669"/>
    <property type="project" value="TreeGrafter"/>
</dbReference>
<reference evidence="2 3" key="1">
    <citation type="submission" date="2015-04" db="EMBL/GenBank/DDBJ databases">
        <authorList>
            <person name="Syromyatnikov M.Y."/>
            <person name="Popov V.N."/>
        </authorList>
    </citation>
    <scope>NUCLEOTIDE SEQUENCE [LARGE SCALE GENOMIC DNA]</scope>
</reference>
<dbReference type="OrthoDB" id="2155246at2759"/>
<organism evidence="2 3">
    <name type="scientific">Clunio marinus</name>
    <dbReference type="NCBI Taxonomy" id="568069"/>
    <lineage>
        <taxon>Eukaryota</taxon>
        <taxon>Metazoa</taxon>
        <taxon>Ecdysozoa</taxon>
        <taxon>Arthropoda</taxon>
        <taxon>Hexapoda</taxon>
        <taxon>Insecta</taxon>
        <taxon>Pterygota</taxon>
        <taxon>Neoptera</taxon>
        <taxon>Endopterygota</taxon>
        <taxon>Diptera</taxon>
        <taxon>Nematocera</taxon>
        <taxon>Chironomoidea</taxon>
        <taxon>Chironomidae</taxon>
        <taxon>Clunio</taxon>
    </lineage>
</organism>
<feature type="domain" description="Macro" evidence="1">
    <location>
        <begin position="14"/>
        <end position="169"/>
    </location>
</feature>
<accession>A0A1J1IY07</accession>
<keyword evidence="3" id="KW-1185">Reference proteome</keyword>
<dbReference type="SUPFAM" id="SSF52949">
    <property type="entry name" value="Macro domain-like"/>
    <property type="match status" value="1"/>
</dbReference>
<dbReference type="InterPro" id="IPR002589">
    <property type="entry name" value="Macro_dom"/>
</dbReference>
<evidence type="ECO:0000259" key="1">
    <source>
        <dbReference type="PROSITE" id="PS51154"/>
    </source>
</evidence>